<reference evidence="2" key="3">
    <citation type="submission" date="2025-09" db="UniProtKB">
        <authorList>
            <consortium name="Ensembl"/>
        </authorList>
    </citation>
    <scope>IDENTIFICATION</scope>
</reference>
<proteinExistence type="predicted"/>
<feature type="compositionally biased region" description="Basic residues" evidence="1">
    <location>
        <begin position="148"/>
        <end position="166"/>
    </location>
</feature>
<dbReference type="GeneTree" id="ENSGT00940000163244"/>
<accession>A0A8I3WP55</accession>
<keyword evidence="3" id="KW-1185">Reference proteome</keyword>
<evidence type="ECO:0000256" key="1">
    <source>
        <dbReference type="SAM" id="MobiDB-lite"/>
    </source>
</evidence>
<name>A0A8I3WP55_CALJA</name>
<dbReference type="Ensembl" id="ENSCJAT00000122224.1">
    <property type="protein sequence ID" value="ENSCJAP00000094278.1"/>
    <property type="gene ID" value="ENSCJAG00000084248.1"/>
</dbReference>
<reference evidence="2 3" key="1">
    <citation type="submission" date="2009-03" db="EMBL/GenBank/DDBJ databases">
        <authorList>
            <person name="Warren W."/>
            <person name="Ye L."/>
            <person name="Minx P."/>
            <person name="Worley K."/>
            <person name="Gibbs R."/>
            <person name="Wilson R.K."/>
        </authorList>
    </citation>
    <scope>NUCLEOTIDE SEQUENCE [LARGE SCALE GENOMIC DNA]</scope>
</reference>
<feature type="compositionally biased region" description="Basic and acidic residues" evidence="1">
    <location>
        <begin position="126"/>
        <end position="142"/>
    </location>
</feature>
<protein>
    <submittedName>
        <fullName evidence="2">Uncharacterized protein</fullName>
    </submittedName>
</protein>
<reference evidence="2" key="2">
    <citation type="submission" date="2025-08" db="UniProtKB">
        <authorList>
            <consortium name="Ensembl"/>
        </authorList>
    </citation>
    <scope>IDENTIFICATION</scope>
</reference>
<organism evidence="2 3">
    <name type="scientific">Callithrix jacchus</name>
    <name type="common">White-tufted-ear marmoset</name>
    <name type="synonym">Simia Jacchus</name>
    <dbReference type="NCBI Taxonomy" id="9483"/>
    <lineage>
        <taxon>Eukaryota</taxon>
        <taxon>Metazoa</taxon>
        <taxon>Chordata</taxon>
        <taxon>Craniata</taxon>
        <taxon>Vertebrata</taxon>
        <taxon>Euteleostomi</taxon>
        <taxon>Mammalia</taxon>
        <taxon>Eutheria</taxon>
        <taxon>Euarchontoglires</taxon>
        <taxon>Primates</taxon>
        <taxon>Haplorrhini</taxon>
        <taxon>Platyrrhini</taxon>
        <taxon>Cebidae</taxon>
        <taxon>Callitrichinae</taxon>
        <taxon>Callithrix</taxon>
        <taxon>Callithrix</taxon>
    </lineage>
</organism>
<evidence type="ECO:0000313" key="2">
    <source>
        <dbReference type="Ensembl" id="ENSCJAP00000094278.1"/>
    </source>
</evidence>
<feature type="region of interest" description="Disordered" evidence="1">
    <location>
        <begin position="123"/>
        <end position="166"/>
    </location>
</feature>
<evidence type="ECO:0000313" key="3">
    <source>
        <dbReference type="Proteomes" id="UP000008225"/>
    </source>
</evidence>
<dbReference type="AlphaFoldDB" id="A0A8I3WP55"/>
<sequence length="166" mass="18838">FLSTLKLEHRLGAVAHVCNLSSLGGQGGQLTRSEVQDQTGQHGETLSLLKIQKKLARLRQENHLNLGGGGCSEPRLCHCTPSWAIGQYSISKKKKKERKKIKIKTETNQVWWHVPVVSATQEAEVGELHEPGQVRPSQREKGGGGIGRTRRRRSRRRRKRRRKRKK</sequence>
<dbReference type="Proteomes" id="UP000008225">
    <property type="component" value="Chromosome 13"/>
</dbReference>